<dbReference type="CDD" id="cd17352">
    <property type="entry name" value="MFS_MCT_SLC16"/>
    <property type="match status" value="1"/>
</dbReference>
<keyword evidence="4" id="KW-0472">Membrane</keyword>
<feature type="domain" description="Major facilitator superfamily (MFS) profile" evidence="5">
    <location>
        <begin position="234"/>
        <end position="421"/>
    </location>
</feature>
<feature type="transmembrane region" description="Helical" evidence="4">
    <location>
        <begin position="270"/>
        <end position="292"/>
    </location>
</feature>
<feature type="transmembrane region" description="Helical" evidence="4">
    <location>
        <begin position="325"/>
        <end position="348"/>
    </location>
</feature>
<dbReference type="EMBL" id="ML739328">
    <property type="protein sequence ID" value="KAE8349242.1"/>
    <property type="molecule type" value="Genomic_DNA"/>
</dbReference>
<evidence type="ECO:0000256" key="1">
    <source>
        <dbReference type="ARBA" id="ARBA00004141"/>
    </source>
</evidence>
<feature type="transmembrane region" description="Helical" evidence="4">
    <location>
        <begin position="33"/>
        <end position="54"/>
    </location>
</feature>
<dbReference type="SUPFAM" id="SSF103473">
    <property type="entry name" value="MFS general substrate transporter"/>
    <property type="match status" value="1"/>
</dbReference>
<reference evidence="7" key="1">
    <citation type="submission" date="2019-04" db="EMBL/GenBank/DDBJ databases">
        <title>Friends and foes A comparative genomics studyof 23 Aspergillus species from section Flavi.</title>
        <authorList>
            <consortium name="DOE Joint Genome Institute"/>
            <person name="Kjaerbolling I."/>
            <person name="Vesth T."/>
            <person name="Frisvad J.C."/>
            <person name="Nybo J.L."/>
            <person name="Theobald S."/>
            <person name="Kildgaard S."/>
            <person name="Isbrandt T."/>
            <person name="Kuo A."/>
            <person name="Sato A."/>
            <person name="Lyhne E.K."/>
            <person name="Kogle M.E."/>
            <person name="Wiebenga A."/>
            <person name="Kun R.S."/>
            <person name="Lubbers R.J."/>
            <person name="Makela M.R."/>
            <person name="Barry K."/>
            <person name="Chovatia M."/>
            <person name="Clum A."/>
            <person name="Daum C."/>
            <person name="Haridas S."/>
            <person name="He G."/>
            <person name="LaButti K."/>
            <person name="Lipzen A."/>
            <person name="Mondo S."/>
            <person name="Riley R."/>
            <person name="Salamov A."/>
            <person name="Simmons B.A."/>
            <person name="Magnuson J.K."/>
            <person name="Henrissat B."/>
            <person name="Mortensen U.H."/>
            <person name="Larsen T.O."/>
            <person name="Devries R.P."/>
            <person name="Grigoriev I.V."/>
            <person name="Machida M."/>
            <person name="Baker S.E."/>
            <person name="Andersen M.R."/>
        </authorList>
    </citation>
    <scope>NUCLEOTIDE SEQUENCE [LARGE SCALE GENOMIC DNA]</scope>
    <source>
        <strain evidence="7">CBS 553.77</strain>
    </source>
</reference>
<comment type="similarity">
    <text evidence="2">Belongs to the major facilitator superfamily. Monocarboxylate porter (TC 2.A.1.13) family.</text>
</comment>
<keyword evidence="4" id="KW-1133">Transmembrane helix</keyword>
<dbReference type="Pfam" id="PF07690">
    <property type="entry name" value="MFS_1"/>
    <property type="match status" value="1"/>
</dbReference>
<sequence length="421" mass="44964">MVESTPVKSDTPSPPETASGGWKPDFPDGGLQAWSVAVGAAGLLFCSFGYINSFGVYQEYYQTHQLADKSPEQISWLGSLQVFFLFSGTLLGGPLFDRYGSTIVWPSSLTFVFAVMMTSLCKEYYQFMLAQGLLEGLSSGMIMAPGLAAVSHYFFKNRSTALGIAVGGSSLGGVIFPIALTKMLNHASLGFGWAVRICGFIMLAVLLVSSAVVRPRLPPRRKKIFLPSAFTDAHFTGLIACNFFLSIGLFIPMFYLPSYAMHNHALSTTLSQYLVAILNAASFFGRILLGILADRLGRLNVLCVAALTTAVLCFCWTKATSAAAIIVFAAVYGFTSGAVVSMLSACFAQVPRDPRNIGTYMGMGMFCVAFGALIGTPISGVLVSWHGFWEASVFAGMAILVGGLMVPAVKTLAGKGILSRF</sequence>
<accession>A0A5N6YUT2</accession>
<feature type="transmembrane region" description="Helical" evidence="4">
    <location>
        <begin position="391"/>
        <end position="413"/>
    </location>
</feature>
<dbReference type="InterPro" id="IPR011701">
    <property type="entry name" value="MFS"/>
</dbReference>
<feature type="transmembrane region" description="Helical" evidence="4">
    <location>
        <begin position="137"/>
        <end position="155"/>
    </location>
</feature>
<keyword evidence="4" id="KW-0812">Transmembrane</keyword>
<evidence type="ECO:0000313" key="6">
    <source>
        <dbReference type="EMBL" id="KAE8349242.1"/>
    </source>
</evidence>
<feature type="compositionally biased region" description="Polar residues" evidence="3">
    <location>
        <begin position="1"/>
        <end position="11"/>
    </location>
</feature>
<evidence type="ECO:0000259" key="5">
    <source>
        <dbReference type="PROSITE" id="PS50850"/>
    </source>
</evidence>
<evidence type="ECO:0000313" key="7">
    <source>
        <dbReference type="Proteomes" id="UP000327118"/>
    </source>
</evidence>
<feature type="transmembrane region" description="Helical" evidence="4">
    <location>
        <begin position="360"/>
        <end position="385"/>
    </location>
</feature>
<dbReference type="OrthoDB" id="6499973at2759"/>
<feature type="transmembrane region" description="Helical" evidence="4">
    <location>
        <begin position="233"/>
        <end position="255"/>
    </location>
</feature>
<dbReference type="InterPro" id="IPR050327">
    <property type="entry name" value="Proton-linked_MCT"/>
</dbReference>
<dbReference type="PANTHER" id="PTHR11360:SF281">
    <property type="entry name" value="ASPYRIDONES EFFLUX PROTEIN APDF-RELATED"/>
    <property type="match status" value="1"/>
</dbReference>
<keyword evidence="7" id="KW-1185">Reference proteome</keyword>
<dbReference type="InterPro" id="IPR020846">
    <property type="entry name" value="MFS_dom"/>
</dbReference>
<comment type="subcellular location">
    <subcellularLocation>
        <location evidence="1">Membrane</location>
        <topology evidence="1">Multi-pass membrane protein</topology>
    </subcellularLocation>
</comment>
<proteinExistence type="inferred from homology"/>
<feature type="transmembrane region" description="Helical" evidence="4">
    <location>
        <begin position="74"/>
        <end position="96"/>
    </location>
</feature>
<dbReference type="PROSITE" id="PS50850">
    <property type="entry name" value="MFS"/>
    <property type="match status" value="1"/>
</dbReference>
<organism evidence="6 7">
    <name type="scientific">Aspergillus coremiiformis</name>
    <dbReference type="NCBI Taxonomy" id="138285"/>
    <lineage>
        <taxon>Eukaryota</taxon>
        <taxon>Fungi</taxon>
        <taxon>Dikarya</taxon>
        <taxon>Ascomycota</taxon>
        <taxon>Pezizomycotina</taxon>
        <taxon>Eurotiomycetes</taxon>
        <taxon>Eurotiomycetidae</taxon>
        <taxon>Eurotiales</taxon>
        <taxon>Aspergillaceae</taxon>
        <taxon>Aspergillus</taxon>
        <taxon>Aspergillus subgen. Circumdati</taxon>
    </lineage>
</organism>
<dbReference type="GO" id="GO:0022857">
    <property type="term" value="F:transmembrane transporter activity"/>
    <property type="evidence" value="ECO:0007669"/>
    <property type="project" value="InterPro"/>
</dbReference>
<dbReference type="Proteomes" id="UP000327118">
    <property type="component" value="Unassembled WGS sequence"/>
</dbReference>
<dbReference type="InterPro" id="IPR036259">
    <property type="entry name" value="MFS_trans_sf"/>
</dbReference>
<protein>
    <submittedName>
        <fullName evidence="6">Putative monocarboxylate permease</fullName>
    </submittedName>
</protein>
<evidence type="ECO:0000256" key="2">
    <source>
        <dbReference type="ARBA" id="ARBA00006727"/>
    </source>
</evidence>
<dbReference type="GO" id="GO:0016020">
    <property type="term" value="C:membrane"/>
    <property type="evidence" value="ECO:0007669"/>
    <property type="project" value="UniProtKB-SubCell"/>
</dbReference>
<gene>
    <name evidence="6" type="ORF">BDV28DRAFT_64367</name>
</gene>
<feature type="region of interest" description="Disordered" evidence="3">
    <location>
        <begin position="1"/>
        <end position="22"/>
    </location>
</feature>
<evidence type="ECO:0000256" key="3">
    <source>
        <dbReference type="SAM" id="MobiDB-lite"/>
    </source>
</evidence>
<feature type="transmembrane region" description="Helical" evidence="4">
    <location>
        <begin position="299"/>
        <end position="319"/>
    </location>
</feature>
<name>A0A5N6YUT2_9EURO</name>
<feature type="transmembrane region" description="Helical" evidence="4">
    <location>
        <begin position="162"/>
        <end position="181"/>
    </location>
</feature>
<dbReference type="AlphaFoldDB" id="A0A5N6YUT2"/>
<feature type="transmembrane region" description="Helical" evidence="4">
    <location>
        <begin position="193"/>
        <end position="213"/>
    </location>
</feature>
<dbReference type="Gene3D" id="1.20.1250.20">
    <property type="entry name" value="MFS general substrate transporter like domains"/>
    <property type="match status" value="2"/>
</dbReference>
<dbReference type="PANTHER" id="PTHR11360">
    <property type="entry name" value="MONOCARBOXYLATE TRANSPORTER"/>
    <property type="match status" value="1"/>
</dbReference>
<evidence type="ECO:0000256" key="4">
    <source>
        <dbReference type="SAM" id="Phobius"/>
    </source>
</evidence>